<feature type="compositionally biased region" description="Polar residues" evidence="17">
    <location>
        <begin position="581"/>
        <end position="602"/>
    </location>
</feature>
<dbReference type="PROSITE" id="PS00108">
    <property type="entry name" value="PROTEIN_KINASE_ST"/>
    <property type="match status" value="1"/>
</dbReference>
<feature type="transmembrane region" description="Helical" evidence="18">
    <location>
        <begin position="231"/>
        <end position="253"/>
    </location>
</feature>
<dbReference type="PROSITE" id="PS00107">
    <property type="entry name" value="PROTEIN_KINASE_ATP"/>
    <property type="match status" value="1"/>
</dbReference>
<dbReference type="Gene3D" id="3.30.200.20">
    <property type="entry name" value="Phosphorylase Kinase, domain 1"/>
    <property type="match status" value="1"/>
</dbReference>
<evidence type="ECO:0000256" key="14">
    <source>
        <dbReference type="ARBA" id="ARBA00023136"/>
    </source>
</evidence>
<dbReference type="InterPro" id="IPR017441">
    <property type="entry name" value="Protein_kinase_ATP_BS"/>
</dbReference>
<keyword evidence="13 18" id="KW-1133">Transmembrane helix</keyword>
<keyword evidence="7 18" id="KW-0812">Transmembrane</keyword>
<evidence type="ECO:0000256" key="19">
    <source>
        <dbReference type="SAM" id="SignalP"/>
    </source>
</evidence>
<dbReference type="InterPro" id="IPR036322">
    <property type="entry name" value="WD40_repeat_dom_sf"/>
</dbReference>
<evidence type="ECO:0000256" key="2">
    <source>
        <dbReference type="ARBA" id="ARBA00008684"/>
    </source>
</evidence>
<dbReference type="PANTHER" id="PTHR47988">
    <property type="entry name" value="SOMATIC EMBRYOGENESIS RECEPTOR KINASE 1"/>
    <property type="match status" value="1"/>
</dbReference>
<keyword evidence="11" id="KW-0418">Kinase</keyword>
<organism evidence="21 22">
    <name type="scientific">Hibiscus sabdariffa</name>
    <name type="common">roselle</name>
    <dbReference type="NCBI Taxonomy" id="183260"/>
    <lineage>
        <taxon>Eukaryota</taxon>
        <taxon>Viridiplantae</taxon>
        <taxon>Streptophyta</taxon>
        <taxon>Embryophyta</taxon>
        <taxon>Tracheophyta</taxon>
        <taxon>Spermatophyta</taxon>
        <taxon>Magnoliopsida</taxon>
        <taxon>eudicotyledons</taxon>
        <taxon>Gunneridae</taxon>
        <taxon>Pentapetalae</taxon>
        <taxon>rosids</taxon>
        <taxon>malvids</taxon>
        <taxon>Malvales</taxon>
        <taxon>Malvaceae</taxon>
        <taxon>Malvoideae</taxon>
        <taxon>Hibiscus</taxon>
    </lineage>
</organism>
<accession>A0ABR2G5T9</accession>
<dbReference type="InterPro" id="IPR000719">
    <property type="entry name" value="Prot_kinase_dom"/>
</dbReference>
<evidence type="ECO:0000256" key="17">
    <source>
        <dbReference type="SAM" id="MobiDB-lite"/>
    </source>
</evidence>
<feature type="binding site" evidence="16">
    <location>
        <position position="323"/>
    </location>
    <ligand>
        <name>ATP</name>
        <dbReference type="ChEBI" id="CHEBI:30616"/>
    </ligand>
</feature>
<keyword evidence="5" id="KW-0433">Leucine-rich repeat</keyword>
<keyword evidence="22" id="KW-1185">Reference proteome</keyword>
<keyword evidence="3" id="KW-0723">Serine/threonine-protein kinase</keyword>
<evidence type="ECO:0000256" key="5">
    <source>
        <dbReference type="ARBA" id="ARBA00022614"/>
    </source>
</evidence>
<feature type="region of interest" description="Disordered" evidence="17">
    <location>
        <begin position="580"/>
        <end position="622"/>
    </location>
</feature>
<dbReference type="SUPFAM" id="SSF56112">
    <property type="entry name" value="Protein kinase-like (PK-like)"/>
    <property type="match status" value="1"/>
</dbReference>
<dbReference type="Pfam" id="PF00560">
    <property type="entry name" value="LRR_1"/>
    <property type="match status" value="1"/>
</dbReference>
<evidence type="ECO:0000256" key="18">
    <source>
        <dbReference type="SAM" id="Phobius"/>
    </source>
</evidence>
<keyword evidence="14 18" id="KW-0472">Membrane</keyword>
<dbReference type="InterPro" id="IPR008271">
    <property type="entry name" value="Ser/Thr_kinase_AS"/>
</dbReference>
<dbReference type="InterPro" id="IPR001680">
    <property type="entry name" value="WD40_rpt"/>
</dbReference>
<feature type="domain" description="Protein kinase" evidence="20">
    <location>
        <begin position="295"/>
        <end position="550"/>
    </location>
</feature>
<evidence type="ECO:0000256" key="15">
    <source>
        <dbReference type="ARBA" id="ARBA00025740"/>
    </source>
</evidence>
<dbReference type="SUPFAM" id="SSF50978">
    <property type="entry name" value="WD40 repeat-like"/>
    <property type="match status" value="1"/>
</dbReference>
<dbReference type="InterPro" id="IPR003591">
    <property type="entry name" value="Leu-rich_rpt_typical-subtyp"/>
</dbReference>
<evidence type="ECO:0000256" key="10">
    <source>
        <dbReference type="ARBA" id="ARBA00022741"/>
    </source>
</evidence>
<dbReference type="Pfam" id="PF07714">
    <property type="entry name" value="PK_Tyr_Ser-Thr"/>
    <property type="match status" value="1"/>
</dbReference>
<comment type="caution">
    <text evidence="21">The sequence shown here is derived from an EMBL/GenBank/DDBJ whole genome shotgun (WGS) entry which is preliminary data.</text>
</comment>
<dbReference type="InterPro" id="IPR001611">
    <property type="entry name" value="Leu-rich_rpt"/>
</dbReference>
<name>A0ABR2G5T9_9ROSI</name>
<sequence>MGLNLLFFFFIFILSSATVSLSYEPRNHEVEALISIRRELNDPHGVLNNWDEDSVDPCSWAMITCSSENLVIGLGAPSQSLSGTLSGTIGNLTNLRQVLLQNNNLSGHIPPELGSLPKLQTLDLSNNRFTSEIPWSFGQLNSLQYLRLNNNSLSGPFPASLAKIPRLAFLDFSYNNLSGPVPKFIARTFNIVGNRLICGSSTTEVCSGTADTVPLSFSLGSSNGEQKSKKLAIALGISLCFVSLILLAFALLWHRKKRKRLTILNISDKQEEGLISFGNLRNFTFRELQLATDNFSSKNILGTGGFGNVYRGKLGDDTLVAVKRLKDLTGSFGESQFRTELEMISLAVHRNLLRLIGYCATSNERLLVYPYMSNGSVASRLRGKPALDWNTRKRIAIGAARGLLYLHEQCDPKIIHRDVKAANILLDDYCEAIVGDFGLAKLLDHADSHVTTAVRGTVGHIAPEYLSTGQSSEKTDVFGFGILLIELITGMRALEFGKTVSQKGAMLEWVKKIQKEKKVEVLVDRELGNNYDRIEVGEMLQVALLCTQYLPAHRPRMSEVVRMLEGDGLAEKWATSHDHTSSTLNHFPNSFHNKSMAPPTTGSKHDGKSYDDESSKMLGAGMDDDDDEHSLDSYAMELSGPRLGGHILCFFFGGFSKFLPPGATTFVMANHSSAYPIICASFNQDNSGFAISTKDCFKIIDSSTGRICYERAVGAFIIVEMLYSSSLLAIVGAGEQPSLSPRRLCLFNTTTGAPLREMTFLTSILAVRLNRKRLVVVLQEKTYIYDSNSLSMLDTIDTVPNLKGLCAFSPSLEGCFLALPASTTKGAVLVYNVMELQLHCEIDAHRSPLAAIALSTNGKYIATASEQGTIIRVHLVSEATKSYSFRRGTYPSTIFSLSFAPSLQLPDILAATSSSGSVHIFSLGFETNQRSKKSGSFLGSILPDSVNDALDPAHHHVLHNAVSAGVRSYAVVRKVDKVADSSSSEIALCRAIISLIAYNGYFQEYTFTLNSQNESTWSLERESNLLAVVSGNAETL</sequence>
<dbReference type="SMART" id="SM00320">
    <property type="entry name" value="WD40"/>
    <property type="match status" value="3"/>
</dbReference>
<keyword evidence="8 19" id="KW-0732">Signal</keyword>
<dbReference type="Pfam" id="PF21032">
    <property type="entry name" value="PROPPIN"/>
    <property type="match status" value="1"/>
</dbReference>
<feature type="chain" id="PRO_5045124674" description="Protein kinase domain-containing protein" evidence="19">
    <location>
        <begin position="18"/>
        <end position="1036"/>
    </location>
</feature>
<evidence type="ECO:0000256" key="8">
    <source>
        <dbReference type="ARBA" id="ARBA00022729"/>
    </source>
</evidence>
<evidence type="ECO:0000313" key="21">
    <source>
        <dbReference type="EMBL" id="KAK8595773.1"/>
    </source>
</evidence>
<keyword evidence="12 16" id="KW-0067">ATP-binding</keyword>
<evidence type="ECO:0000256" key="11">
    <source>
        <dbReference type="ARBA" id="ARBA00022777"/>
    </source>
</evidence>
<protein>
    <recommendedName>
        <fullName evidence="20">Protein kinase domain-containing protein</fullName>
    </recommendedName>
</protein>
<dbReference type="InterPro" id="IPR013210">
    <property type="entry name" value="LRR_N_plant-typ"/>
</dbReference>
<evidence type="ECO:0000256" key="3">
    <source>
        <dbReference type="ARBA" id="ARBA00022527"/>
    </source>
</evidence>
<dbReference type="InterPro" id="IPR011009">
    <property type="entry name" value="Kinase-like_dom_sf"/>
</dbReference>
<evidence type="ECO:0000256" key="13">
    <source>
        <dbReference type="ARBA" id="ARBA00022989"/>
    </source>
</evidence>
<dbReference type="Gene3D" id="1.10.510.10">
    <property type="entry name" value="Transferase(Phosphotransferase) domain 1"/>
    <property type="match status" value="1"/>
</dbReference>
<evidence type="ECO:0000256" key="1">
    <source>
        <dbReference type="ARBA" id="ARBA00004623"/>
    </source>
</evidence>
<evidence type="ECO:0000256" key="7">
    <source>
        <dbReference type="ARBA" id="ARBA00022692"/>
    </source>
</evidence>
<evidence type="ECO:0000256" key="9">
    <source>
        <dbReference type="ARBA" id="ARBA00022737"/>
    </source>
</evidence>
<evidence type="ECO:0000256" key="12">
    <source>
        <dbReference type="ARBA" id="ARBA00022840"/>
    </source>
</evidence>
<evidence type="ECO:0000313" key="22">
    <source>
        <dbReference type="Proteomes" id="UP001472677"/>
    </source>
</evidence>
<dbReference type="InterPro" id="IPR015943">
    <property type="entry name" value="WD40/YVTN_repeat-like_dom_sf"/>
</dbReference>
<keyword evidence="4" id="KW-0853">WD repeat</keyword>
<feature type="signal peptide" evidence="19">
    <location>
        <begin position="1"/>
        <end position="17"/>
    </location>
</feature>
<proteinExistence type="inferred from homology"/>
<comment type="similarity">
    <text evidence="15">Belongs to the WD repeat PROPPIN family.</text>
</comment>
<dbReference type="EMBL" id="JBBPBM010000002">
    <property type="protein sequence ID" value="KAK8595773.1"/>
    <property type="molecule type" value="Genomic_DNA"/>
</dbReference>
<gene>
    <name evidence="21" type="ORF">V6N12_064283</name>
</gene>
<feature type="compositionally biased region" description="Basic and acidic residues" evidence="17">
    <location>
        <begin position="603"/>
        <end position="615"/>
    </location>
</feature>
<evidence type="ECO:0000259" key="20">
    <source>
        <dbReference type="PROSITE" id="PS50011"/>
    </source>
</evidence>
<evidence type="ECO:0000256" key="6">
    <source>
        <dbReference type="ARBA" id="ARBA00022679"/>
    </source>
</evidence>
<dbReference type="Pfam" id="PF08263">
    <property type="entry name" value="LRRNT_2"/>
    <property type="match status" value="1"/>
</dbReference>
<keyword evidence="10 16" id="KW-0547">Nucleotide-binding</keyword>
<dbReference type="SMART" id="SM00220">
    <property type="entry name" value="S_TKc"/>
    <property type="match status" value="1"/>
</dbReference>
<dbReference type="InterPro" id="IPR001245">
    <property type="entry name" value="Ser-Thr/Tyr_kinase_cat_dom"/>
</dbReference>
<comment type="subcellular location">
    <subcellularLocation>
        <location evidence="1">Preautophagosomal structure membrane</location>
        <topology evidence="1">Peripheral membrane protein</topology>
    </subcellularLocation>
</comment>
<dbReference type="Pfam" id="PF13855">
    <property type="entry name" value="LRR_8"/>
    <property type="match status" value="1"/>
</dbReference>
<dbReference type="SUPFAM" id="SSF52058">
    <property type="entry name" value="L domain-like"/>
    <property type="match status" value="1"/>
</dbReference>
<evidence type="ECO:0000256" key="4">
    <source>
        <dbReference type="ARBA" id="ARBA00022574"/>
    </source>
</evidence>
<dbReference type="SMART" id="SM00369">
    <property type="entry name" value="LRR_TYP"/>
    <property type="match status" value="3"/>
</dbReference>
<evidence type="ECO:0000256" key="16">
    <source>
        <dbReference type="PROSITE-ProRule" id="PRU10141"/>
    </source>
</evidence>
<dbReference type="Gene3D" id="3.80.10.10">
    <property type="entry name" value="Ribonuclease Inhibitor"/>
    <property type="match status" value="1"/>
</dbReference>
<dbReference type="Proteomes" id="UP001472677">
    <property type="component" value="Unassembled WGS sequence"/>
</dbReference>
<comment type="similarity">
    <text evidence="2">Belongs to the protein kinase superfamily. Ser/Thr protein kinase family.</text>
</comment>
<keyword evidence="9" id="KW-0677">Repeat</keyword>
<keyword evidence="6" id="KW-0808">Transferase</keyword>
<reference evidence="21 22" key="1">
    <citation type="journal article" date="2024" name="G3 (Bethesda)">
        <title>Genome assembly of Hibiscus sabdariffa L. provides insights into metabolisms of medicinal natural products.</title>
        <authorList>
            <person name="Kim T."/>
        </authorList>
    </citation>
    <scope>NUCLEOTIDE SEQUENCE [LARGE SCALE GENOMIC DNA]</scope>
    <source>
        <strain evidence="21">TK-2024</strain>
        <tissue evidence="21">Old leaves</tissue>
    </source>
</reference>
<dbReference type="Gene3D" id="2.130.10.10">
    <property type="entry name" value="YVTN repeat-like/Quinoprotein amine dehydrogenase"/>
    <property type="match status" value="1"/>
</dbReference>
<dbReference type="PROSITE" id="PS50011">
    <property type="entry name" value="PROTEIN_KINASE_DOM"/>
    <property type="match status" value="1"/>
</dbReference>
<dbReference type="InterPro" id="IPR048720">
    <property type="entry name" value="PROPPIN"/>
</dbReference>
<dbReference type="InterPro" id="IPR032675">
    <property type="entry name" value="LRR_dom_sf"/>
</dbReference>